<dbReference type="GO" id="GO:0006310">
    <property type="term" value="P:DNA recombination"/>
    <property type="evidence" value="ECO:0007669"/>
    <property type="project" value="UniProtKB-KW"/>
</dbReference>
<comment type="similarity">
    <text evidence="2">Belongs to the RmuC family.</text>
</comment>
<dbReference type="Pfam" id="PF02646">
    <property type="entry name" value="RmuC"/>
    <property type="match status" value="1"/>
</dbReference>
<keyword evidence="8" id="KW-1185">Reference proteome</keyword>
<evidence type="ECO:0000256" key="3">
    <source>
        <dbReference type="ARBA" id="ARBA00021840"/>
    </source>
</evidence>
<proteinExistence type="inferred from homology"/>
<name>A0A248JSD3_9PROT</name>
<keyword evidence="4 6" id="KW-0175">Coiled coil</keyword>
<evidence type="ECO:0000256" key="2">
    <source>
        <dbReference type="ARBA" id="ARBA00009840"/>
    </source>
</evidence>
<dbReference type="KEGG" id="nao:Y958_11875"/>
<dbReference type="RefSeq" id="WP_088872149.1">
    <property type="nucleotide sequence ID" value="NZ_CP022110.1"/>
</dbReference>
<evidence type="ECO:0000256" key="5">
    <source>
        <dbReference type="ARBA" id="ARBA00023172"/>
    </source>
</evidence>
<dbReference type="Proteomes" id="UP000197153">
    <property type="component" value="Chromosome 1"/>
</dbReference>
<dbReference type="AlphaFoldDB" id="A0A248JSD3"/>
<evidence type="ECO:0000256" key="4">
    <source>
        <dbReference type="ARBA" id="ARBA00023054"/>
    </source>
</evidence>
<evidence type="ECO:0000256" key="6">
    <source>
        <dbReference type="SAM" id="Coils"/>
    </source>
</evidence>
<evidence type="ECO:0000313" key="7">
    <source>
        <dbReference type="EMBL" id="ASG21446.1"/>
    </source>
</evidence>
<dbReference type="PANTHER" id="PTHR30563">
    <property type="entry name" value="DNA RECOMBINATION PROTEIN RMUC"/>
    <property type="match status" value="1"/>
</dbReference>
<evidence type="ECO:0000313" key="8">
    <source>
        <dbReference type="Proteomes" id="UP000197153"/>
    </source>
</evidence>
<evidence type="ECO:0000256" key="1">
    <source>
        <dbReference type="ARBA" id="ARBA00003416"/>
    </source>
</evidence>
<protein>
    <recommendedName>
        <fullName evidence="3">DNA recombination protein RmuC homolog</fullName>
    </recommendedName>
</protein>
<keyword evidence="5" id="KW-0233">DNA recombination</keyword>
<feature type="coiled-coil region" evidence="6">
    <location>
        <begin position="31"/>
        <end position="58"/>
    </location>
</feature>
<gene>
    <name evidence="7" type="ORF">Y958_11875</name>
</gene>
<dbReference type="PANTHER" id="PTHR30563:SF0">
    <property type="entry name" value="DNA RECOMBINATION PROTEIN RMUC"/>
    <property type="match status" value="1"/>
</dbReference>
<dbReference type="InterPro" id="IPR003798">
    <property type="entry name" value="DNA_recombination_RmuC"/>
</dbReference>
<sequence length="466" mass="50238">MSLDLASLALGFVAALVVALVAARAAGAGARAAQAERLAMLEADLADLRAAKAEADRRLAVEGERASRVPLLERDLATVREEGARLSQALAASKEALARELRQAEEKMALLLQARETMAKEFKVLADEVMTRHGETFAKQNRAQLDGLLAPMRDRMVEFQQGLQLAHTESAKDRAALAQQIRQLTDTSARMTSETHNLTQALKGKAQTQGAWGEMILSTILERSGLREGEEYVTQESRTDADGSRLRPDVVVNLPGGQRVVIDAKVSLTAFEAHVNAEDEVARMAALARHVVSLRTHIKTLGSKDYTGAVGSGLDYVLMFVPIEGALAVAVQEDPALTAYAADMNVAIATPTTLMVALRTVANVWQVERRNRNAEAIADRAGKLYDKFVGFLEDMRSLGIQLDRVQKSYSGAMTKLSTGTGNLVRQVEQLKDMGAKTSKAIPVDLREDGLEDKAAALEAAGALSLT</sequence>
<comment type="function">
    <text evidence="1">Involved in DNA recombination.</text>
</comment>
<accession>A0A248JSD3</accession>
<dbReference type="EMBL" id="CP022110">
    <property type="protein sequence ID" value="ASG21446.1"/>
    <property type="molecule type" value="Genomic_DNA"/>
</dbReference>
<reference evidence="7 8" key="1">
    <citation type="submission" date="2017-06" db="EMBL/GenBank/DDBJ databases">
        <title>Complete genome sequence of Nitrospirillum amazonense strain CBAmC, an endophytic nitrogen-fixing and plant growth-promoting bacterium, isolated from sugarcane.</title>
        <authorList>
            <person name="Schwab S."/>
            <person name="dos Santos Teixeira K.R."/>
            <person name="Simoes Araujo J.L."/>
            <person name="Soares Vidal M."/>
            <person name="Borges de Freitas H.R."/>
            <person name="Rivello Crivelaro A.L."/>
            <person name="Bueno de Camargo Nunes A."/>
            <person name="dos Santos C.M."/>
            <person name="Palmeira da Silva Rosa D."/>
            <person name="da Silva Padilha D."/>
            <person name="da Silva E."/>
            <person name="Araujo Terra L."/>
            <person name="Soares Mendes V."/>
            <person name="Farinelli L."/>
            <person name="Magalhaes Cruz L."/>
            <person name="Baldani J.I."/>
        </authorList>
    </citation>
    <scope>NUCLEOTIDE SEQUENCE [LARGE SCALE GENOMIC DNA]</scope>
    <source>
        <strain evidence="7 8">CBAmC</strain>
    </source>
</reference>
<organism evidence="7 8">
    <name type="scientific">Nitrospirillum viridazoti CBAmc</name>
    <dbReference type="NCBI Taxonomy" id="1441467"/>
    <lineage>
        <taxon>Bacteria</taxon>
        <taxon>Pseudomonadati</taxon>
        <taxon>Pseudomonadota</taxon>
        <taxon>Alphaproteobacteria</taxon>
        <taxon>Rhodospirillales</taxon>
        <taxon>Azospirillaceae</taxon>
        <taxon>Nitrospirillum</taxon>
        <taxon>Nitrospirillum viridazoti</taxon>
    </lineage>
</organism>
<feature type="coiled-coil region" evidence="6">
    <location>
        <begin position="87"/>
        <end position="121"/>
    </location>
</feature>